<proteinExistence type="predicted"/>
<name>A0AAU8L103_9CAUD</name>
<accession>A0AAU8L103</accession>
<organism evidence="1">
    <name type="scientific">Pantoea phage Survivor</name>
    <dbReference type="NCBI Taxonomy" id="3232176"/>
    <lineage>
        <taxon>Viruses</taxon>
        <taxon>Duplodnaviria</taxon>
        <taxon>Heunggongvirae</taxon>
        <taxon>Uroviricota</taxon>
        <taxon>Caudoviricetes</taxon>
    </lineage>
</organism>
<protein>
    <submittedName>
        <fullName evidence="1">Uncharacterized protein</fullName>
    </submittedName>
</protein>
<reference evidence="1" key="1">
    <citation type="submission" date="2024-06" db="EMBL/GenBank/DDBJ databases">
        <authorList>
            <person name="Gannavaram S."/>
            <person name="Nemani S."/>
            <person name="Datta M."/>
            <person name="Picchiottino A."/>
            <person name="Mereddy A."/>
            <person name="Gannavaram N."/>
            <person name="Honeycutt C."/>
            <person name="Tran D."/>
            <person name="Choi K."/>
            <person name="Srinivasan K."/>
            <person name="Johnson A."/>
        </authorList>
    </citation>
    <scope>NUCLEOTIDE SEQUENCE</scope>
</reference>
<dbReference type="EMBL" id="PP885733">
    <property type="protein sequence ID" value="XCN28372.1"/>
    <property type="molecule type" value="Genomic_DNA"/>
</dbReference>
<sequence length="330" mass="38258">MLKDKSCYSNDRVYAMNYFFHKADVADYCIDPLLGSFVRVVYPPKDMPAGGNDIYNRPQFMFMTRSDRSRLYELKEARPLVDAVYNLLQSAKAEHPVYLQMEVAGKLEVDENGGVSFKDTDMRFQRLLSYPPRPNWDRGVNNEHLTKERYIQGLEYLLHGLKCALAGEGEPRDLITMGNEMMMTLKRPDTRVSFPVVVTARKFAERKDAYIVVHSNNQRIVFPADKAEDMIERYFTFIEEIGQRLTRTGKINDGEVKFIYAKPGIIDENMEYVNMRMVDFVGGAGVHVMMNSDRYPGNTKFSFIYDHQFVTEMRTHLTAFARSFERICAE</sequence>
<evidence type="ECO:0000313" key="1">
    <source>
        <dbReference type="EMBL" id="XCN28372.1"/>
    </source>
</evidence>